<dbReference type="RefSeq" id="WP_153028040.1">
    <property type="nucleotide sequence ID" value="NZ_WIAO01000075.1"/>
</dbReference>
<keyword evidence="2" id="KW-1185">Reference proteome</keyword>
<evidence type="ECO:0000313" key="1">
    <source>
        <dbReference type="EMBL" id="MQM28973.1"/>
    </source>
</evidence>
<comment type="caution">
    <text evidence="1">The sequence shown here is derived from an EMBL/GenBank/DDBJ whole genome shotgun (WGS) entry which is preliminary data.</text>
</comment>
<name>A0A6L5GHU9_9ACTN</name>
<organism evidence="1 2">
    <name type="scientific">Glycomyces albidus</name>
    <dbReference type="NCBI Taxonomy" id="2656774"/>
    <lineage>
        <taxon>Bacteria</taxon>
        <taxon>Bacillati</taxon>
        <taxon>Actinomycetota</taxon>
        <taxon>Actinomycetes</taxon>
        <taxon>Glycomycetales</taxon>
        <taxon>Glycomycetaceae</taxon>
        <taxon>Glycomyces</taxon>
    </lineage>
</organism>
<evidence type="ECO:0000313" key="2">
    <source>
        <dbReference type="Proteomes" id="UP000477750"/>
    </source>
</evidence>
<reference evidence="1 2" key="1">
    <citation type="submission" date="2019-10" db="EMBL/GenBank/DDBJ databases">
        <title>Glycomyces albidus sp. nov., a novel actinomycete isolated from rhizosphere soil of wheat (Triticum aestivum L.).</title>
        <authorList>
            <person name="Qian L."/>
        </authorList>
    </citation>
    <scope>NUCLEOTIDE SEQUENCE [LARGE SCALE GENOMIC DNA]</scope>
    <source>
        <strain evidence="1 2">NEAU-7082</strain>
    </source>
</reference>
<gene>
    <name evidence="1" type="ORF">GFD30_25925</name>
</gene>
<dbReference type="AlphaFoldDB" id="A0A6L5GHU9"/>
<dbReference type="Proteomes" id="UP000477750">
    <property type="component" value="Unassembled WGS sequence"/>
</dbReference>
<protein>
    <submittedName>
        <fullName evidence="1">Uncharacterized protein</fullName>
    </submittedName>
</protein>
<sequence length="105" mass="11535">MPAPTTEVKRGSFVQDGMTFDVCASSAHAPESMRVYLAGDRNALVLVVSGLNSGDLKPSWGQPWGGYPDEWREDFEERAYRAYVSRDVGPRPTVRATAVVRVCEG</sequence>
<accession>A0A6L5GHU9</accession>
<dbReference type="EMBL" id="WIAO01000075">
    <property type="protein sequence ID" value="MQM28973.1"/>
    <property type="molecule type" value="Genomic_DNA"/>
</dbReference>
<proteinExistence type="predicted"/>